<sequence>MIMHRAKNSNWRMYRGELLKKEYTEKCRLSNKMDKQSIHSHCNLGTELGSP</sequence>
<evidence type="ECO:0000313" key="1">
    <source>
        <dbReference type="EMBL" id="KAK9145079.1"/>
    </source>
</evidence>
<dbReference type="Proteomes" id="UP001417504">
    <property type="component" value="Unassembled WGS sequence"/>
</dbReference>
<name>A0AAP0K4K1_9MAGN</name>
<protein>
    <submittedName>
        <fullName evidence="1">Uncharacterized protein</fullName>
    </submittedName>
</protein>
<proteinExistence type="predicted"/>
<reference evidence="1 2" key="1">
    <citation type="submission" date="2024-01" db="EMBL/GenBank/DDBJ databases">
        <title>Genome assemblies of Stephania.</title>
        <authorList>
            <person name="Yang L."/>
        </authorList>
    </citation>
    <scope>NUCLEOTIDE SEQUENCE [LARGE SCALE GENOMIC DNA]</scope>
    <source>
        <strain evidence="1">QJT</strain>
        <tissue evidence="1">Leaf</tissue>
    </source>
</reference>
<organism evidence="1 2">
    <name type="scientific">Stephania japonica</name>
    <dbReference type="NCBI Taxonomy" id="461633"/>
    <lineage>
        <taxon>Eukaryota</taxon>
        <taxon>Viridiplantae</taxon>
        <taxon>Streptophyta</taxon>
        <taxon>Embryophyta</taxon>
        <taxon>Tracheophyta</taxon>
        <taxon>Spermatophyta</taxon>
        <taxon>Magnoliopsida</taxon>
        <taxon>Ranunculales</taxon>
        <taxon>Menispermaceae</taxon>
        <taxon>Menispermoideae</taxon>
        <taxon>Cissampelideae</taxon>
        <taxon>Stephania</taxon>
    </lineage>
</organism>
<dbReference type="AlphaFoldDB" id="A0AAP0K4K1"/>
<dbReference type="EMBL" id="JBBNAE010000002">
    <property type="protein sequence ID" value="KAK9145079.1"/>
    <property type="molecule type" value="Genomic_DNA"/>
</dbReference>
<evidence type="ECO:0000313" key="2">
    <source>
        <dbReference type="Proteomes" id="UP001417504"/>
    </source>
</evidence>
<gene>
    <name evidence="1" type="ORF">Sjap_004982</name>
</gene>
<comment type="caution">
    <text evidence="1">The sequence shown here is derived from an EMBL/GenBank/DDBJ whole genome shotgun (WGS) entry which is preliminary data.</text>
</comment>
<accession>A0AAP0K4K1</accession>
<keyword evidence="2" id="KW-1185">Reference proteome</keyword>